<dbReference type="Pfam" id="PF00005">
    <property type="entry name" value="ABC_tran"/>
    <property type="match status" value="1"/>
</dbReference>
<keyword evidence="2" id="KW-0813">Transport</keyword>
<name>A0A1C3TVQ9_9HYPH</name>
<feature type="domain" description="ABC transporter" evidence="5">
    <location>
        <begin position="7"/>
        <end position="237"/>
    </location>
</feature>
<dbReference type="GO" id="GO:0043190">
    <property type="term" value="C:ATP-binding cassette (ABC) transporter complex"/>
    <property type="evidence" value="ECO:0007669"/>
    <property type="project" value="InterPro"/>
</dbReference>
<dbReference type="SUPFAM" id="SSF50331">
    <property type="entry name" value="MOP-like"/>
    <property type="match status" value="1"/>
</dbReference>
<dbReference type="InterPro" id="IPR003439">
    <property type="entry name" value="ABC_transporter-like_ATP-bd"/>
</dbReference>
<dbReference type="OrthoDB" id="9802264at2"/>
<reference evidence="7" key="1">
    <citation type="submission" date="2016-08" db="EMBL/GenBank/DDBJ databases">
        <authorList>
            <person name="Varghese N."/>
            <person name="Submissions Spin"/>
        </authorList>
    </citation>
    <scope>NUCLEOTIDE SEQUENCE [LARGE SCALE GENOMIC DNA]</scope>
    <source>
        <strain evidence="7">HAMBI 2975</strain>
    </source>
</reference>
<gene>
    <name evidence="6" type="ORF">GA0061103_1066</name>
</gene>
<dbReference type="SUPFAM" id="SSF52540">
    <property type="entry name" value="P-loop containing nucleoside triphosphate hydrolases"/>
    <property type="match status" value="1"/>
</dbReference>
<keyword evidence="7" id="KW-1185">Reference proteome</keyword>
<evidence type="ECO:0000259" key="5">
    <source>
        <dbReference type="PROSITE" id="PS50893"/>
    </source>
</evidence>
<dbReference type="GO" id="GO:0016887">
    <property type="term" value="F:ATP hydrolysis activity"/>
    <property type="evidence" value="ECO:0007669"/>
    <property type="project" value="InterPro"/>
</dbReference>
<dbReference type="FunFam" id="3.40.50.300:FF:000425">
    <property type="entry name" value="Probable ABC transporter, ATP-binding subunit"/>
    <property type="match status" value="1"/>
</dbReference>
<comment type="similarity">
    <text evidence="1">Belongs to the ABC transporter superfamily.</text>
</comment>
<dbReference type="PANTHER" id="PTHR42781:SF4">
    <property type="entry name" value="SPERMIDINE_PUTRESCINE IMPORT ATP-BINDING PROTEIN POTA"/>
    <property type="match status" value="1"/>
</dbReference>
<dbReference type="PANTHER" id="PTHR42781">
    <property type="entry name" value="SPERMIDINE/PUTRESCINE IMPORT ATP-BINDING PROTEIN POTA"/>
    <property type="match status" value="1"/>
</dbReference>
<dbReference type="SMART" id="SM00382">
    <property type="entry name" value="AAA"/>
    <property type="match status" value="1"/>
</dbReference>
<dbReference type="Proteomes" id="UP000199101">
    <property type="component" value="Unassembled WGS sequence"/>
</dbReference>
<sequence>MSKAAEIDIVSVSKVYGTTTAVHAISLKIPAGSYCCFLGPSGCGKTSTLRMIAGHEGISSGDIRLGNTVVTDFPPARRGTAMMFQSYALFPHLDLIDNVAFSLKMKGVDKDERRAKALDMLKLMQMEAYATRRPAQLSGGQQQRVALARALITDPEALLLDEPLSALDPFLKIRMRAELKKLQKSLGITFVHVTHSQEEAMALADIMVIMNDGRIEQAGSPREVFERPATAFVARFMGDHNVLSGRVTSNEGGVITMSVPEGQGFSVKGTSRQVGESVDIAVRTDRVRLSQSEDKGLGFNGVVSNIEYRGATLKITVIGAGSDDFTVIASNDDDAARSMAVGDTVSLSWAQEDAILLGRMSA</sequence>
<evidence type="ECO:0000256" key="2">
    <source>
        <dbReference type="ARBA" id="ARBA00022448"/>
    </source>
</evidence>
<dbReference type="STRING" id="410764.GA0061103_1066"/>
<proteinExistence type="inferred from homology"/>
<dbReference type="PROSITE" id="PS00211">
    <property type="entry name" value="ABC_TRANSPORTER_1"/>
    <property type="match status" value="1"/>
</dbReference>
<dbReference type="EMBL" id="FMAG01000001">
    <property type="protein sequence ID" value="SCB07330.1"/>
    <property type="molecule type" value="Genomic_DNA"/>
</dbReference>
<dbReference type="AlphaFoldDB" id="A0A1C3TVQ9"/>
<protein>
    <submittedName>
        <fullName evidence="6">Putative spermidine/putrescine transport system ATP-binding protein</fullName>
    </submittedName>
</protein>
<dbReference type="InterPro" id="IPR013611">
    <property type="entry name" value="Transp-assoc_OB_typ2"/>
</dbReference>
<keyword evidence="4 6" id="KW-0067">ATP-binding</keyword>
<dbReference type="InterPro" id="IPR050093">
    <property type="entry name" value="ABC_SmlMolc_Importer"/>
</dbReference>
<dbReference type="InterPro" id="IPR017871">
    <property type="entry name" value="ABC_transporter-like_CS"/>
</dbReference>
<accession>A0A1C3TVQ9</accession>
<dbReference type="Gene3D" id="2.40.50.100">
    <property type="match status" value="1"/>
</dbReference>
<dbReference type="Pfam" id="PF08402">
    <property type="entry name" value="TOBE_2"/>
    <property type="match status" value="1"/>
</dbReference>
<keyword evidence="3" id="KW-0547">Nucleotide-binding</keyword>
<dbReference type="RefSeq" id="WP_092708423.1">
    <property type="nucleotide sequence ID" value="NZ_FMAG01000001.1"/>
</dbReference>
<dbReference type="InterPro" id="IPR027417">
    <property type="entry name" value="P-loop_NTPase"/>
</dbReference>
<evidence type="ECO:0000256" key="3">
    <source>
        <dbReference type="ARBA" id="ARBA00022741"/>
    </source>
</evidence>
<evidence type="ECO:0000313" key="6">
    <source>
        <dbReference type="EMBL" id="SCB07330.1"/>
    </source>
</evidence>
<dbReference type="GO" id="GO:0022857">
    <property type="term" value="F:transmembrane transporter activity"/>
    <property type="evidence" value="ECO:0007669"/>
    <property type="project" value="InterPro"/>
</dbReference>
<dbReference type="GO" id="GO:0005524">
    <property type="term" value="F:ATP binding"/>
    <property type="evidence" value="ECO:0007669"/>
    <property type="project" value="UniProtKB-KW"/>
</dbReference>
<organism evidence="6 7">
    <name type="scientific">Rhizobium multihospitium</name>
    <dbReference type="NCBI Taxonomy" id="410764"/>
    <lineage>
        <taxon>Bacteria</taxon>
        <taxon>Pseudomonadati</taxon>
        <taxon>Pseudomonadota</taxon>
        <taxon>Alphaproteobacteria</taxon>
        <taxon>Hyphomicrobiales</taxon>
        <taxon>Rhizobiaceae</taxon>
        <taxon>Rhizobium/Agrobacterium group</taxon>
        <taxon>Rhizobium</taxon>
    </lineage>
</organism>
<dbReference type="PROSITE" id="PS50893">
    <property type="entry name" value="ABC_TRANSPORTER_2"/>
    <property type="match status" value="1"/>
</dbReference>
<dbReference type="GO" id="GO:0015697">
    <property type="term" value="P:quaternary ammonium group transport"/>
    <property type="evidence" value="ECO:0007669"/>
    <property type="project" value="UniProtKB-ARBA"/>
</dbReference>
<dbReference type="InterPro" id="IPR008995">
    <property type="entry name" value="Mo/tungstate-bd_C_term_dom"/>
</dbReference>
<evidence type="ECO:0000313" key="7">
    <source>
        <dbReference type="Proteomes" id="UP000199101"/>
    </source>
</evidence>
<evidence type="ECO:0000256" key="4">
    <source>
        <dbReference type="ARBA" id="ARBA00022840"/>
    </source>
</evidence>
<dbReference type="Gene3D" id="3.40.50.300">
    <property type="entry name" value="P-loop containing nucleotide triphosphate hydrolases"/>
    <property type="match status" value="1"/>
</dbReference>
<dbReference type="InterPro" id="IPR003593">
    <property type="entry name" value="AAA+_ATPase"/>
</dbReference>
<evidence type="ECO:0000256" key="1">
    <source>
        <dbReference type="ARBA" id="ARBA00005417"/>
    </source>
</evidence>